<dbReference type="Gene3D" id="1.10.510.10">
    <property type="entry name" value="Transferase(Phosphotransferase) domain 1"/>
    <property type="match status" value="1"/>
</dbReference>
<proteinExistence type="predicted"/>
<dbReference type="Proteomes" id="UP000717328">
    <property type="component" value="Unassembled WGS sequence"/>
</dbReference>
<evidence type="ECO:0000256" key="2">
    <source>
        <dbReference type="ARBA" id="ARBA00004613"/>
    </source>
</evidence>
<dbReference type="SUPFAM" id="SSF56112">
    <property type="entry name" value="Protein kinase-like (PK-like)"/>
    <property type="match status" value="1"/>
</dbReference>
<dbReference type="GO" id="GO:0005524">
    <property type="term" value="F:ATP binding"/>
    <property type="evidence" value="ECO:0007669"/>
    <property type="project" value="InterPro"/>
</dbReference>
<dbReference type="EMBL" id="JABCKI010000344">
    <property type="protein sequence ID" value="KAG5650881.1"/>
    <property type="molecule type" value="Genomic_DNA"/>
</dbReference>
<evidence type="ECO:0000313" key="5">
    <source>
        <dbReference type="EMBL" id="KAG5650881.1"/>
    </source>
</evidence>
<evidence type="ECO:0000313" key="6">
    <source>
        <dbReference type="Proteomes" id="UP000717328"/>
    </source>
</evidence>
<organism evidence="5 6">
    <name type="scientific">Sphagnurus paluster</name>
    <dbReference type="NCBI Taxonomy" id="117069"/>
    <lineage>
        <taxon>Eukaryota</taxon>
        <taxon>Fungi</taxon>
        <taxon>Dikarya</taxon>
        <taxon>Basidiomycota</taxon>
        <taxon>Agaricomycotina</taxon>
        <taxon>Agaricomycetes</taxon>
        <taxon>Agaricomycetidae</taxon>
        <taxon>Agaricales</taxon>
        <taxon>Tricholomatineae</taxon>
        <taxon>Lyophyllaceae</taxon>
        <taxon>Sphagnurus</taxon>
    </lineage>
</organism>
<dbReference type="InterPro" id="IPR045379">
    <property type="entry name" value="Crinkler_N"/>
</dbReference>
<dbReference type="GO" id="GO:0004672">
    <property type="term" value="F:protein kinase activity"/>
    <property type="evidence" value="ECO:0007669"/>
    <property type="project" value="InterPro"/>
</dbReference>
<reference evidence="5" key="1">
    <citation type="submission" date="2021-02" db="EMBL/GenBank/DDBJ databases">
        <authorList>
            <person name="Nieuwenhuis M."/>
            <person name="Van De Peppel L.J.J."/>
        </authorList>
    </citation>
    <scope>NUCLEOTIDE SEQUENCE</scope>
    <source>
        <strain evidence="5">D49</strain>
    </source>
</reference>
<evidence type="ECO:0000256" key="3">
    <source>
        <dbReference type="ARBA" id="ARBA00022525"/>
    </source>
</evidence>
<reference evidence="5" key="2">
    <citation type="submission" date="2021-10" db="EMBL/GenBank/DDBJ databases">
        <title>Phylogenomics reveals ancestral predisposition of the termite-cultivated fungus Termitomyces towards a domesticated lifestyle.</title>
        <authorList>
            <person name="Auxier B."/>
            <person name="Grum-Grzhimaylo A."/>
            <person name="Cardenas M.E."/>
            <person name="Lodge J.D."/>
            <person name="Laessoe T."/>
            <person name="Pedersen O."/>
            <person name="Smith M.E."/>
            <person name="Kuyper T.W."/>
            <person name="Franco-Molano E.A."/>
            <person name="Baroni T.J."/>
            <person name="Aanen D.K."/>
        </authorList>
    </citation>
    <scope>NUCLEOTIDE SEQUENCE</scope>
    <source>
        <strain evidence="5">D49</strain>
    </source>
</reference>
<protein>
    <recommendedName>
        <fullName evidence="4">Protein kinase domain-containing protein</fullName>
    </recommendedName>
</protein>
<dbReference type="InterPro" id="IPR011009">
    <property type="entry name" value="Kinase-like_dom_sf"/>
</dbReference>
<name>A0A9P7KKS7_9AGAR</name>
<comment type="caution">
    <text evidence="5">The sequence shown here is derived from an EMBL/GenBank/DDBJ whole genome shotgun (WGS) entry which is preliminary data.</text>
</comment>
<evidence type="ECO:0000256" key="1">
    <source>
        <dbReference type="ARBA" id="ARBA00004340"/>
    </source>
</evidence>
<dbReference type="GO" id="GO:0043657">
    <property type="term" value="C:host cell"/>
    <property type="evidence" value="ECO:0007669"/>
    <property type="project" value="UniProtKB-SubCell"/>
</dbReference>
<comment type="subcellular location">
    <subcellularLocation>
        <location evidence="1">Host cell</location>
    </subcellularLocation>
    <subcellularLocation>
        <location evidence="2">Secreted</location>
    </subcellularLocation>
</comment>
<dbReference type="InterPro" id="IPR000719">
    <property type="entry name" value="Prot_kinase_dom"/>
</dbReference>
<dbReference type="AlphaFoldDB" id="A0A9P7KKS7"/>
<sequence>MSRTLKLICLIWPDADTEAIDEVEINGSENLINLRQMIKRVYDPRLRDVDASDLELWKCSIPLEGLDEKLPPIDYGATNSNTHDKLGIQRLDDYFVRLSSIFVDDPTEHHVHILVRLPHDEGEAEEKQEPRDKLTELVETTHKRYKGTIEKHLNAPVAKSRGYTNVQSRDFHDGRYLVDAPAETRAPPIQLFHEVFARFLDDLEDKNLEVPTELVRATCIFMGKASGIYKNEDARRAAIRLNLLNLLSVAIGELGNLDWTAGDILVIARSSETGDVAATCIIPGENELISDGGSDPSARAGSSYGRFWTQPNHTRIRENSCCPTFLVAIAGGSMSILGAVWTDKIIVQHLTDYISLAHDAIFNNNAVYRTAHILHALVRSIHRLDAFYHSLKTRPQSHAQPTNTIHKTLGPRYFPSVNAYRGPDGEIVNFTFVVPLEPDPTCTTFLAKTEGPTSEHEHVVVKFVHRYNKPAHELLASHGMAPALRYCDKIGIREGDPSYGDLLMIVMDFVDGEMADKFKAQALPATFREQIRNAVTLLHRADFVFGDLRAPNVMITKDGRVLLIDFDMVGVHGVSRYPIMMSPSIQWPPGVGAGLGVMMKEHDEEMLSRLVPGMGF</sequence>
<accession>A0A9P7KKS7</accession>
<dbReference type="GO" id="GO:0005576">
    <property type="term" value="C:extracellular region"/>
    <property type="evidence" value="ECO:0007669"/>
    <property type="project" value="UniProtKB-SubCell"/>
</dbReference>
<evidence type="ECO:0000259" key="4">
    <source>
        <dbReference type="PROSITE" id="PS50011"/>
    </source>
</evidence>
<keyword evidence="6" id="KW-1185">Reference proteome</keyword>
<dbReference type="Pfam" id="PF20147">
    <property type="entry name" value="Crinkler"/>
    <property type="match status" value="1"/>
</dbReference>
<gene>
    <name evidence="5" type="ORF">H0H81_010681</name>
</gene>
<dbReference type="PROSITE" id="PS50011">
    <property type="entry name" value="PROTEIN_KINASE_DOM"/>
    <property type="match status" value="1"/>
</dbReference>
<feature type="domain" description="Protein kinase" evidence="4">
    <location>
        <begin position="403"/>
        <end position="616"/>
    </location>
</feature>
<dbReference type="OrthoDB" id="4062651at2759"/>
<keyword evidence="3" id="KW-0964">Secreted</keyword>